<protein>
    <recommendedName>
        <fullName evidence="3">S-adenosyl-L-methionine-dependent methyltransferase</fullName>
    </recommendedName>
</protein>
<organism evidence="1 2">
    <name type="scientific">Lepraria neglecta</name>
    <dbReference type="NCBI Taxonomy" id="209136"/>
    <lineage>
        <taxon>Eukaryota</taxon>
        <taxon>Fungi</taxon>
        <taxon>Dikarya</taxon>
        <taxon>Ascomycota</taxon>
        <taxon>Pezizomycotina</taxon>
        <taxon>Lecanoromycetes</taxon>
        <taxon>OSLEUM clade</taxon>
        <taxon>Lecanoromycetidae</taxon>
        <taxon>Lecanorales</taxon>
        <taxon>Lecanorineae</taxon>
        <taxon>Stereocaulaceae</taxon>
        <taxon>Lepraria</taxon>
    </lineage>
</organism>
<reference evidence="1" key="1">
    <citation type="submission" date="2022-11" db="EMBL/GenBank/DDBJ databases">
        <title>Chromosomal genome sequence assembly and mating type (MAT) locus characterization of the leprose asexual lichenized fungus Lepraria neglecta (Nyl.) Erichsen.</title>
        <authorList>
            <person name="Allen J.L."/>
            <person name="Pfeffer B."/>
        </authorList>
    </citation>
    <scope>NUCLEOTIDE SEQUENCE</scope>
    <source>
        <strain evidence="1">Allen 5258</strain>
    </source>
</reference>
<dbReference type="EMBL" id="JASNWA010000011">
    <property type="protein sequence ID" value="KAK3167245.1"/>
    <property type="molecule type" value="Genomic_DNA"/>
</dbReference>
<dbReference type="CDD" id="cd02440">
    <property type="entry name" value="AdoMet_MTases"/>
    <property type="match status" value="1"/>
</dbReference>
<keyword evidence="2" id="KW-1185">Reference proteome</keyword>
<dbReference type="Pfam" id="PF13489">
    <property type="entry name" value="Methyltransf_23"/>
    <property type="match status" value="1"/>
</dbReference>
<dbReference type="Proteomes" id="UP001276659">
    <property type="component" value="Unassembled WGS sequence"/>
</dbReference>
<dbReference type="PANTHER" id="PTHR43591:SF24">
    <property type="entry name" value="2-METHOXY-6-POLYPRENYL-1,4-BENZOQUINOL METHYLASE, MITOCHONDRIAL"/>
    <property type="match status" value="1"/>
</dbReference>
<comment type="caution">
    <text evidence="1">The sequence shown here is derived from an EMBL/GenBank/DDBJ whole genome shotgun (WGS) entry which is preliminary data.</text>
</comment>
<dbReference type="InterPro" id="IPR029063">
    <property type="entry name" value="SAM-dependent_MTases_sf"/>
</dbReference>
<evidence type="ECO:0000313" key="2">
    <source>
        <dbReference type="Proteomes" id="UP001276659"/>
    </source>
</evidence>
<gene>
    <name evidence="1" type="ORF">OEA41_010371</name>
</gene>
<name>A0AAE0DFI1_9LECA</name>
<sequence length="299" mass="34080">MAVPAGMISRSPTYHDTEAGYILPNDPAEHTRLIDQANSLVALMKGRIIHAPITSSGPKTILDMGCGTGIVTRYLASHFPTSQIYGIDLCQVPAEPTDITSKNLTFIRGNFRKMAGKDERLQWGSLDFFFSRLLLDGMTDWPGYVKDAFTMLKPGCWAEMGDYVEDCFYEDNHIIPREAWEWQKAIREGGFKQGLDLDAGWTIKGYMEDAGFVDIQRWEYRVPYWRGALKERPEATRMTEHAIGDKWGLYWHMIPKLVEPLGLSEEVVEGYRRDMQRDLAEEEGKYQVVTVTIGRKPEA</sequence>
<dbReference type="AlphaFoldDB" id="A0AAE0DFI1"/>
<dbReference type="GO" id="GO:0008168">
    <property type="term" value="F:methyltransferase activity"/>
    <property type="evidence" value="ECO:0007669"/>
    <property type="project" value="TreeGrafter"/>
</dbReference>
<evidence type="ECO:0000313" key="1">
    <source>
        <dbReference type="EMBL" id="KAK3167245.1"/>
    </source>
</evidence>
<proteinExistence type="predicted"/>
<evidence type="ECO:0008006" key="3">
    <source>
        <dbReference type="Google" id="ProtNLM"/>
    </source>
</evidence>
<dbReference type="Gene3D" id="3.40.50.150">
    <property type="entry name" value="Vaccinia Virus protein VP39"/>
    <property type="match status" value="1"/>
</dbReference>
<dbReference type="PANTHER" id="PTHR43591">
    <property type="entry name" value="METHYLTRANSFERASE"/>
    <property type="match status" value="1"/>
</dbReference>
<dbReference type="SUPFAM" id="SSF53335">
    <property type="entry name" value="S-adenosyl-L-methionine-dependent methyltransferases"/>
    <property type="match status" value="1"/>
</dbReference>
<accession>A0AAE0DFI1</accession>